<sequence>MFGWKNKANGMPQRMVEKTGAYDGGIYNATTHGLLSGTRVASNLGWRSVDAIEIGDSVLTFDHGMQQVTDIRRSTLWVDATAVPTHMWPVFVPAGALGNRVDMTVLPEQGILIESEAAVDQHGDPFAVVPANALTGVRGVKRQPPVQRLEVITLFFAAEQVIYTEGSLLCHCTRAHLSLTDMVSGLEQPYDVLSGTDASFLAECIVVEDHFAAHEFGIAC</sequence>
<proteinExistence type="predicted"/>
<dbReference type="Proteomes" id="UP000244880">
    <property type="component" value="Unassembled WGS sequence"/>
</dbReference>
<keyword evidence="3" id="KW-1185">Reference proteome</keyword>
<gene>
    <name evidence="2" type="ORF">ASD8599_00931</name>
</gene>
<organism evidence="2 3">
    <name type="scientific">Ascidiaceihabitans donghaensis</name>
    <dbReference type="NCBI Taxonomy" id="1510460"/>
    <lineage>
        <taxon>Bacteria</taxon>
        <taxon>Pseudomonadati</taxon>
        <taxon>Pseudomonadota</taxon>
        <taxon>Alphaproteobacteria</taxon>
        <taxon>Rhodobacterales</taxon>
        <taxon>Paracoccaceae</taxon>
        <taxon>Ascidiaceihabitans</taxon>
    </lineage>
</organism>
<dbReference type="InterPro" id="IPR028992">
    <property type="entry name" value="Hedgehog/Intein_dom"/>
</dbReference>
<name>A0A2R8BBB9_9RHOB</name>
<protein>
    <recommendedName>
        <fullName evidence="1">Hedgehog/Intein (Hint) domain-containing protein</fullName>
    </recommendedName>
</protein>
<dbReference type="EMBL" id="OMOR01000001">
    <property type="protein sequence ID" value="SPH20192.1"/>
    <property type="molecule type" value="Genomic_DNA"/>
</dbReference>
<dbReference type="Pfam" id="PF13403">
    <property type="entry name" value="Hint_2"/>
    <property type="match status" value="1"/>
</dbReference>
<dbReference type="SUPFAM" id="SSF51294">
    <property type="entry name" value="Hedgehog/intein (Hint) domain"/>
    <property type="match status" value="1"/>
</dbReference>
<feature type="domain" description="Hedgehog/Intein (Hint)" evidence="1">
    <location>
        <begin position="34"/>
        <end position="167"/>
    </location>
</feature>
<accession>A0A2R8BBB9</accession>
<evidence type="ECO:0000259" key="1">
    <source>
        <dbReference type="Pfam" id="PF13403"/>
    </source>
</evidence>
<evidence type="ECO:0000313" key="2">
    <source>
        <dbReference type="EMBL" id="SPH20192.1"/>
    </source>
</evidence>
<reference evidence="2 3" key="1">
    <citation type="submission" date="2018-03" db="EMBL/GenBank/DDBJ databases">
        <authorList>
            <person name="Keele B.F."/>
        </authorList>
    </citation>
    <scope>NUCLEOTIDE SEQUENCE [LARGE SCALE GENOMIC DNA]</scope>
    <source>
        <strain evidence="2 3">CECT 8599</strain>
    </source>
</reference>
<dbReference type="RefSeq" id="WP_181364406.1">
    <property type="nucleotide sequence ID" value="NZ_OMOR01000001.1"/>
</dbReference>
<evidence type="ECO:0000313" key="3">
    <source>
        <dbReference type="Proteomes" id="UP000244880"/>
    </source>
</evidence>
<dbReference type="AlphaFoldDB" id="A0A2R8BBB9"/>
<dbReference type="InterPro" id="IPR036844">
    <property type="entry name" value="Hint_dom_sf"/>
</dbReference>